<evidence type="ECO:0000313" key="1">
    <source>
        <dbReference type="EMBL" id="MDX8149478.1"/>
    </source>
</evidence>
<keyword evidence="2" id="KW-1185">Reference proteome</keyword>
<accession>A0ABU4VEX1</accession>
<dbReference type="InterPro" id="IPR010310">
    <property type="entry name" value="T7SS_ESAT-6-like"/>
</dbReference>
<dbReference type="Gene3D" id="1.10.287.1060">
    <property type="entry name" value="ESAT-6-like"/>
    <property type="match status" value="1"/>
</dbReference>
<gene>
    <name evidence="1" type="ORF">SK854_45660</name>
</gene>
<dbReference type="Proteomes" id="UP001285352">
    <property type="component" value="Unassembled WGS sequence"/>
</dbReference>
<proteinExistence type="predicted"/>
<organism evidence="1 2">
    <name type="scientific">Lentzea sokolovensis</name>
    <dbReference type="NCBI Taxonomy" id="3095429"/>
    <lineage>
        <taxon>Bacteria</taxon>
        <taxon>Bacillati</taxon>
        <taxon>Actinomycetota</taxon>
        <taxon>Actinomycetes</taxon>
        <taxon>Pseudonocardiales</taxon>
        <taxon>Pseudonocardiaceae</taxon>
        <taxon>Lentzea</taxon>
    </lineage>
</organism>
<evidence type="ECO:0000313" key="2">
    <source>
        <dbReference type="Proteomes" id="UP001285352"/>
    </source>
</evidence>
<reference evidence="1 2" key="2">
    <citation type="submission" date="2023-11" db="EMBL/GenBank/DDBJ databases">
        <authorList>
            <person name="Lara A.C."/>
            <person name="Chronakova A."/>
        </authorList>
    </citation>
    <scope>NUCLEOTIDE SEQUENCE [LARGE SCALE GENOMIC DNA]</scope>
    <source>
        <strain evidence="1 2">BCCO 10_0061</strain>
    </source>
</reference>
<protein>
    <submittedName>
        <fullName evidence="1">WXG100 family type VII secretion target</fullName>
    </submittedName>
</protein>
<reference evidence="1 2" key="1">
    <citation type="submission" date="2023-11" db="EMBL/GenBank/DDBJ databases">
        <title>Lentzea sokolovensis, sp. nov., Lentzea kristufkii, sp. nov., and Lentzea miocenensis, sp. nov., rare actinobacteria from Sokolov Coal Basin, Miocene lacustrine sediment, Czech Republic.</title>
        <authorList>
            <person name="Lara A."/>
            <person name="Kotroba L."/>
            <person name="Nouioui I."/>
            <person name="Neumann-Schaal M."/>
            <person name="Mast Y."/>
            <person name="Chronakova A."/>
        </authorList>
    </citation>
    <scope>NUCLEOTIDE SEQUENCE [LARGE SCALE GENOMIC DNA]</scope>
    <source>
        <strain evidence="1 2">BCCO 10_0061</strain>
    </source>
</reference>
<dbReference type="EMBL" id="JAXAVU010000018">
    <property type="protein sequence ID" value="MDX8149478.1"/>
    <property type="molecule type" value="Genomic_DNA"/>
</dbReference>
<dbReference type="InterPro" id="IPR036689">
    <property type="entry name" value="ESAT-6-like_sf"/>
</dbReference>
<dbReference type="SUPFAM" id="SSF140453">
    <property type="entry name" value="EsxAB dimer-like"/>
    <property type="match status" value="1"/>
</dbReference>
<dbReference type="NCBIfam" id="TIGR03930">
    <property type="entry name" value="WXG100_ESAT6"/>
    <property type="match status" value="1"/>
</dbReference>
<dbReference type="RefSeq" id="WP_319981460.1">
    <property type="nucleotide sequence ID" value="NZ_JAXAVU010000018.1"/>
</dbReference>
<comment type="caution">
    <text evidence="1">The sequence shown here is derived from an EMBL/GenBank/DDBJ whole genome shotgun (WGS) entry which is preliminary data.</text>
</comment>
<sequence length="113" mass="11719">MADENSVAVASMRNAAGAMRGAASQIEELRGNVGDAANRLSRTFTGGGAEAFLSSMEGWHTNGRTVIDALTRMAAKLEQSAESFDTGHNQAVSMADDAAREMNSMAAGPLQGL</sequence>
<dbReference type="Pfam" id="PF06013">
    <property type="entry name" value="WXG100"/>
    <property type="match status" value="1"/>
</dbReference>
<name>A0ABU4VEX1_9PSEU</name>